<proteinExistence type="predicted"/>
<dbReference type="Gene3D" id="3.10.20.30">
    <property type="match status" value="1"/>
</dbReference>
<dbReference type="GO" id="GO:0016491">
    <property type="term" value="F:oxidoreductase activity"/>
    <property type="evidence" value="ECO:0007669"/>
    <property type="project" value="InterPro"/>
</dbReference>
<dbReference type="OrthoDB" id="9789468at2"/>
<protein>
    <submittedName>
        <fullName evidence="3">Ferredoxin--NADP reductase</fullName>
    </submittedName>
</protein>
<name>A0A5B8UMV1_9BACT</name>
<dbReference type="CDD" id="cd00207">
    <property type="entry name" value="fer2"/>
    <property type="match status" value="1"/>
</dbReference>
<dbReference type="InterPro" id="IPR039261">
    <property type="entry name" value="FNR_nucleotide-bd"/>
</dbReference>
<dbReference type="InterPro" id="IPR017938">
    <property type="entry name" value="Riboflavin_synthase-like_b-brl"/>
</dbReference>
<sequence>MTATPNELYKTLRVKEIREEVKDFKTIVFEEGHGISYKAGQYLTLVHFEGGEELRRSYSITSAPALSELLSIGVKRVENGAFSRILIDRAKPGDELLTTGAGGFFVLPDDVHRYQQIFFFAAGSGITPAYSLLKTILYTQPHLSVVLVYSNASVEKTIFLKSLQILSGEFAERFHLELLFSNAVDLSKARLHRSLILSLLERYTATEKDKTLFYTCGPENYMRLCVYTLEEAGMKPAHIKRENFYLTTTTKRDAAPPDKNDHTVVIKTRNKLYTVLVRYPDSILKAAKGEGIVLPYSCESGQCGNCAARCLRGNVWHSYNEVLTEEELRKGLVLTCVGHPVGGDIEIEI</sequence>
<dbReference type="AlphaFoldDB" id="A0A5B8UMV1"/>
<dbReference type="InterPro" id="IPR006058">
    <property type="entry name" value="2Fe2S_fd_BS"/>
</dbReference>
<dbReference type="InterPro" id="IPR001433">
    <property type="entry name" value="OxRdtase_FAD/NAD-bd"/>
</dbReference>
<dbReference type="InterPro" id="IPR050415">
    <property type="entry name" value="MRET"/>
</dbReference>
<evidence type="ECO:0000259" key="1">
    <source>
        <dbReference type="PROSITE" id="PS51085"/>
    </source>
</evidence>
<dbReference type="PROSITE" id="PS51085">
    <property type="entry name" value="2FE2S_FER_2"/>
    <property type="match status" value="1"/>
</dbReference>
<organism evidence="3 4">
    <name type="scientific">Flavisolibacter ginsenosidimutans</name>
    <dbReference type="NCBI Taxonomy" id="661481"/>
    <lineage>
        <taxon>Bacteria</taxon>
        <taxon>Pseudomonadati</taxon>
        <taxon>Bacteroidota</taxon>
        <taxon>Chitinophagia</taxon>
        <taxon>Chitinophagales</taxon>
        <taxon>Chitinophagaceae</taxon>
        <taxon>Flavisolibacter</taxon>
    </lineage>
</organism>
<dbReference type="InterPro" id="IPR008333">
    <property type="entry name" value="Cbr1-like_FAD-bd_dom"/>
</dbReference>
<evidence type="ECO:0000313" key="3">
    <source>
        <dbReference type="EMBL" id="QEC57908.1"/>
    </source>
</evidence>
<dbReference type="PROSITE" id="PS51384">
    <property type="entry name" value="FAD_FR"/>
    <property type="match status" value="1"/>
</dbReference>
<dbReference type="Proteomes" id="UP000321204">
    <property type="component" value="Chromosome"/>
</dbReference>
<dbReference type="CDD" id="cd06214">
    <property type="entry name" value="PA_degradation_oxidoreductase_like"/>
    <property type="match status" value="1"/>
</dbReference>
<dbReference type="Gene3D" id="3.40.50.80">
    <property type="entry name" value="Nucleotide-binding domain of ferredoxin-NADP reductase (FNR) module"/>
    <property type="match status" value="1"/>
</dbReference>
<dbReference type="PROSITE" id="PS00197">
    <property type="entry name" value="2FE2S_FER_1"/>
    <property type="match status" value="1"/>
</dbReference>
<evidence type="ECO:0000313" key="4">
    <source>
        <dbReference type="Proteomes" id="UP000321204"/>
    </source>
</evidence>
<dbReference type="Gene3D" id="2.40.30.10">
    <property type="entry name" value="Translation factors"/>
    <property type="match status" value="1"/>
</dbReference>
<dbReference type="Pfam" id="PF00111">
    <property type="entry name" value="Fer2"/>
    <property type="match status" value="1"/>
</dbReference>
<evidence type="ECO:0000259" key="2">
    <source>
        <dbReference type="PROSITE" id="PS51384"/>
    </source>
</evidence>
<dbReference type="PANTHER" id="PTHR47354">
    <property type="entry name" value="NADH OXIDOREDUCTASE HCR"/>
    <property type="match status" value="1"/>
</dbReference>
<keyword evidence="4" id="KW-1185">Reference proteome</keyword>
<reference evidence="3 4" key="1">
    <citation type="journal article" date="2015" name="Int. J. Syst. Evol. Microbiol.">
        <title>Flavisolibacter ginsenosidimutans sp. nov., with ginsenoside-converting activity isolated from soil used for cultivating ginseng.</title>
        <authorList>
            <person name="Zhao Y."/>
            <person name="Liu Q."/>
            <person name="Kang M.S."/>
            <person name="Jin F."/>
            <person name="Yu H."/>
            <person name="Im W.T."/>
        </authorList>
    </citation>
    <scope>NUCLEOTIDE SEQUENCE [LARGE SCALE GENOMIC DNA]</scope>
    <source>
        <strain evidence="3 4">Gsoil 636</strain>
    </source>
</reference>
<feature type="domain" description="FAD-binding FR-type" evidence="2">
    <location>
        <begin position="7"/>
        <end position="108"/>
    </location>
</feature>
<dbReference type="InterPro" id="IPR001041">
    <property type="entry name" value="2Fe-2S_ferredoxin-type"/>
</dbReference>
<dbReference type="Pfam" id="PF00175">
    <property type="entry name" value="NAD_binding_1"/>
    <property type="match status" value="1"/>
</dbReference>
<dbReference type="RefSeq" id="WP_146790720.1">
    <property type="nucleotide sequence ID" value="NZ_BAABIO010000003.1"/>
</dbReference>
<dbReference type="Pfam" id="PF00970">
    <property type="entry name" value="FAD_binding_6"/>
    <property type="match status" value="1"/>
</dbReference>
<dbReference type="SUPFAM" id="SSF63380">
    <property type="entry name" value="Riboflavin synthase domain-like"/>
    <property type="match status" value="1"/>
</dbReference>
<dbReference type="PRINTS" id="PR00406">
    <property type="entry name" value="CYTB5RDTASE"/>
</dbReference>
<dbReference type="KEGG" id="fgg:FSB75_19025"/>
<dbReference type="PANTHER" id="PTHR47354:SF5">
    <property type="entry name" value="PROTEIN RFBI"/>
    <property type="match status" value="1"/>
</dbReference>
<dbReference type="EMBL" id="CP042433">
    <property type="protein sequence ID" value="QEC57908.1"/>
    <property type="molecule type" value="Genomic_DNA"/>
</dbReference>
<accession>A0A5B8UMV1</accession>
<dbReference type="GO" id="GO:0051537">
    <property type="term" value="F:2 iron, 2 sulfur cluster binding"/>
    <property type="evidence" value="ECO:0007669"/>
    <property type="project" value="InterPro"/>
</dbReference>
<dbReference type="InterPro" id="IPR036010">
    <property type="entry name" value="2Fe-2S_ferredoxin-like_sf"/>
</dbReference>
<dbReference type="InterPro" id="IPR017927">
    <property type="entry name" value="FAD-bd_FR_type"/>
</dbReference>
<gene>
    <name evidence="3" type="ORF">FSB75_19025</name>
</gene>
<dbReference type="SUPFAM" id="SSF52343">
    <property type="entry name" value="Ferredoxin reductase-like, C-terminal NADP-linked domain"/>
    <property type="match status" value="1"/>
</dbReference>
<feature type="domain" description="2Fe-2S ferredoxin-type" evidence="1">
    <location>
        <begin position="262"/>
        <end position="349"/>
    </location>
</feature>
<dbReference type="SUPFAM" id="SSF54292">
    <property type="entry name" value="2Fe-2S ferredoxin-like"/>
    <property type="match status" value="1"/>
</dbReference>
<dbReference type="InterPro" id="IPR012675">
    <property type="entry name" value="Beta-grasp_dom_sf"/>
</dbReference>